<name>A0ABX8HVT5_9PSED</name>
<evidence type="ECO:0000313" key="2">
    <source>
        <dbReference type="EMBL" id="QWU84607.1"/>
    </source>
</evidence>
<dbReference type="Proteomes" id="UP000683401">
    <property type="component" value="Chromosome"/>
</dbReference>
<organism evidence="2 3">
    <name type="scientific">Pseudomonas lijiangensis</name>
    <dbReference type="NCBI Taxonomy" id="2995658"/>
    <lineage>
        <taxon>Bacteria</taxon>
        <taxon>Pseudomonadati</taxon>
        <taxon>Pseudomonadota</taxon>
        <taxon>Gammaproteobacteria</taxon>
        <taxon>Pseudomonadales</taxon>
        <taxon>Pseudomonadaceae</taxon>
        <taxon>Pseudomonas</taxon>
    </lineage>
</organism>
<feature type="domain" description="Dermonecrotic toxin N-terminal" evidence="1">
    <location>
        <begin position="903"/>
        <end position="1142"/>
    </location>
</feature>
<protein>
    <submittedName>
        <fullName evidence="2">M35 family metallopeptidase</fullName>
    </submittedName>
</protein>
<sequence>MPTTPYFHSEALHRRFTQHLQDAYDNGLVVADEMQDLQRLVAAGQTPSASQARPALYRLILEDGSPVPLGLASALLIVRRHGDTETLYLDTLAQGLKRFTDHPQLAAYVKKVFAVRADLDPAYESQVLEESPFEACMWRIVDHQARNLRWLANDLQQLPTLPQALPQRMASKLTAIWPDGHPDLHAPLVQLVERSHEPSGEVRDEVLLVTHFERLILDALTGEVLPENQWFRFIDLNGQPLNSLDLNDFNLRPVDLTGDLEQLLDNHWTARDRQGVSRRERVAQVLADTFSHLVLMQEQVLGAAAPALIRIAGAALYELSPVPINRLSLMVDGQGTFKLVSLYLIQLEQGAYVLYSPRRGLRYLSDWNALTRLIDSPEGRSELHEYLSLDDLLVVEAAQGWQLRAYPLDKPLFLDCLDAIIGLQQRNINVALQRCCEEVGELQAMFDDALDIRAFFDARLPYIGAKGRWLAQPTNFMASWPPSYRIGMRTPPTTYAGVWMEQLRLADAVLSELKDQRPSLERLACQAISPYLAALGYPRPHEGSKILLSWSRQGVSAGVGTDVQPQVPGIQIQSLVDLLLERVSGQSTTAIPPDSQLNLPREVHGVEGASLTIPLLDYVVKRCGADLEAICAGSVDAFYNRPNRTPKRQWPLDRVMHGMRDNLLRLELSFARRLNVIAAPLLDQLQRVLDFPLSRGRCNGAQAYALWIEIGGRRLPLGLNTAWVIQQPEHPESALLFWSVFSGLQELRSRASLQDMLSQRLQDPAWRGRWLLLFASEDQQWLDQALAASQTLTLSLVCVDGNFIRRMQQDEQHYQEQELSSALRHGKESRLAAIPFSRYVDLAIRDERLYFWIDVLAIRIQNQLFSSSLPDWLGNASLADLERYADVLAEYFHYSDPAQDFLSDIPTLQSYANQQLLEALQRDFPGHELDPKQIIVTMRQNIIAPVHPGEVPLSIPAAVLERSENLVAYSLNHFSTTQGGSLLLNASPDTPMPAGLTAGYLAELVRTLDVGLRYQNLLIERFDSRRTDYIKRRERFMLQAPARLLAPALEMKLQGEISQEAYDFIECVVTMPDGKARASTHGQNIVLRPLALVPRRDMAADPVEGLFLIGPQDPAQGPVVLHSLFSESFSFKEFRNLRDVLENMRLEGPLQQLVLDRVDPLLRQRYANDGLIEAHIPWSTEDIVDVPFGQPGEVSLGTRIIEGNALRHLFESSLQLMQMLSRQQSVTTAQADWASFLHLMTLSAEQILVFAPGKLGFLIALWQSQSLLRASVGSVSEQRWGRALSEFSAALAMLVISRTQEEHEVSRDRPISRVLVFSWAGSSLTPELAERLREFERYDVELASLQYDSLYNLYRDPVTQARYAPVDGKVYQVSEQGGDWRIQGNGKNGPKLKLSQSQRWELKLDLGLFGGAPPVFARRERNLQLEIQSYMDVFAQGMTEIRAYSREQARGISIAVHQGQRYLQTVLFNLRVPFAQGLAEPVKVILRDFFGVQTIEPELIDAVRQRVIELFNGLSDPSLSVLDSNRFVVGAAKPGHAELAAFVFQNDPQQRVFLCDMFFSPPIYNLKSPLPDSRAFNANDHFRVMALLHELSHLYNGTDDIAYLDACAPPAHLLDDSKPESAWYKQALQSRRTLTLSHRTPSTDLFATGGNGNWRDFTPSDGDVFTKILTLTGQSSLASARWSFLIDPVARRRVILSNADSIAMLISLLGRERFL</sequence>
<reference evidence="3" key="1">
    <citation type="submission" date="2021-06" db="EMBL/GenBank/DDBJ databases">
        <title>Identification of Pseudomonas cichorii causing bacterial leaf black spot of flue-cured tobacco, a new disease in China.</title>
        <authorList>
            <person name="Lu C.-H."/>
        </authorList>
    </citation>
    <scope>NUCLEOTIDE SEQUENCE [LARGE SCALE GENOMIC DNA]</scope>
    <source>
        <strain evidence="3">LJ2</strain>
    </source>
</reference>
<proteinExistence type="predicted"/>
<keyword evidence="3" id="KW-1185">Reference proteome</keyword>
<evidence type="ECO:0000259" key="1">
    <source>
        <dbReference type="Pfam" id="PF20178"/>
    </source>
</evidence>
<dbReference type="InterPro" id="IPR046673">
    <property type="entry name" value="ToxA_N"/>
</dbReference>
<dbReference type="RefSeq" id="WP_216705269.1">
    <property type="nucleotide sequence ID" value="NZ_CP076668.1"/>
</dbReference>
<dbReference type="Pfam" id="PF20178">
    <property type="entry name" value="ToxA_N"/>
    <property type="match status" value="1"/>
</dbReference>
<gene>
    <name evidence="2" type="ORF">KQP88_07565</name>
</gene>
<evidence type="ECO:0000313" key="3">
    <source>
        <dbReference type="Proteomes" id="UP000683401"/>
    </source>
</evidence>
<accession>A0ABX8HVT5</accession>
<dbReference type="EMBL" id="CP076668">
    <property type="protein sequence ID" value="QWU84607.1"/>
    <property type="molecule type" value="Genomic_DNA"/>
</dbReference>